<dbReference type="PANTHER" id="PTHR19836">
    <property type="entry name" value="30S RIBOSOMAL PROTEIN S14"/>
    <property type="match status" value="1"/>
</dbReference>
<evidence type="ECO:0000313" key="8">
    <source>
        <dbReference type="EMBL" id="KAG6736871.1"/>
    </source>
</evidence>
<keyword evidence="4 8" id="KW-0496">Mitochondrion</keyword>
<protein>
    <recommendedName>
        <fullName evidence="6">Small ribosomal subunit protein uS14m</fullName>
    </recommendedName>
    <alternativeName>
        <fullName evidence="7">Ribosomal protein S14, mitochondrial</fullName>
    </alternativeName>
</protein>
<comment type="subcellular location">
    <subcellularLocation>
        <location evidence="1">Mitochondrion</location>
    </subcellularLocation>
</comment>
<keyword evidence="5" id="KW-0687">Ribonucleoprotein</keyword>
<accession>A0A8X7XQW3</accession>
<geneLocation type="mitochondrion" evidence="8"/>
<name>A0A8X7XQW3_POPTO</name>
<proteinExistence type="inferred from homology"/>
<sequence length="469" mass="54249">MLENPPGFRKTPFASFFLKIRSGAPPSQAGHELAGFLSGTSPAIAEVHPFLRIAPPDCNFACSLGLCDREGPRFSRSSKRSQQLLLITHSLLLSLYLLLLPICYASGRSGPTNSVLSTQLPQGLEDPSLARQLLQRKNKREGVPNRGDKDNYVKLRPYYYSYACYVMKRVHYTCIKVQQRLKSDTAAKLSKRYTCSIVEKKENRNFTHTERRKSTLLHSSRKEERDECQLLMLMEAPLLLLQLSNYRKESTHPENRKYQPIVASLLEAFPVSNPFGSKTKQSPIRTLWHSIPPLTTFIRNGTSNRRRRLSSHHTVGGRLSVTELLIGIGFELPRFPFSHSAMLLTIMGPEKLETGEEYRAFLELEGEVPRRRWYREGERKKIRGKLSKMSEKRNIRDHKRRLLAAKYELIRRKICKDPDLTSDMRDKDRYKFSKLPRKSSFARVRKRCLFTGRPRSIYEFFRISLIVVD</sequence>
<dbReference type="GO" id="GO:0003735">
    <property type="term" value="F:structural constituent of ribosome"/>
    <property type="evidence" value="ECO:0007669"/>
    <property type="project" value="InterPro"/>
</dbReference>
<dbReference type="Pfam" id="PF00253">
    <property type="entry name" value="Ribosomal_S14"/>
    <property type="match status" value="1"/>
</dbReference>
<evidence type="ECO:0000256" key="1">
    <source>
        <dbReference type="ARBA" id="ARBA00004173"/>
    </source>
</evidence>
<evidence type="ECO:0000256" key="3">
    <source>
        <dbReference type="ARBA" id="ARBA00022980"/>
    </source>
</evidence>
<dbReference type="PANTHER" id="PTHR19836:SF30">
    <property type="entry name" value="RIBOSOMAL PROTEIN S14"/>
    <property type="match status" value="1"/>
</dbReference>
<dbReference type="SUPFAM" id="SSF57716">
    <property type="entry name" value="Glucocorticoid receptor-like (DNA-binding domain)"/>
    <property type="match status" value="1"/>
</dbReference>
<gene>
    <name evidence="8" type="ORF">POTOM_060212</name>
</gene>
<dbReference type="GO" id="GO:0005739">
    <property type="term" value="C:mitochondrion"/>
    <property type="evidence" value="ECO:0007669"/>
    <property type="project" value="UniProtKB-SubCell"/>
</dbReference>
<keyword evidence="9" id="KW-1185">Reference proteome</keyword>
<evidence type="ECO:0000256" key="7">
    <source>
        <dbReference type="ARBA" id="ARBA00042804"/>
    </source>
</evidence>
<dbReference type="GO" id="GO:0006412">
    <property type="term" value="P:translation"/>
    <property type="evidence" value="ECO:0007669"/>
    <property type="project" value="InterPro"/>
</dbReference>
<dbReference type="GO" id="GO:0015935">
    <property type="term" value="C:small ribosomal subunit"/>
    <property type="evidence" value="ECO:0007669"/>
    <property type="project" value="TreeGrafter"/>
</dbReference>
<dbReference type="Proteomes" id="UP000886885">
    <property type="component" value="Unassembled WGS sequence"/>
</dbReference>
<evidence type="ECO:0000313" key="9">
    <source>
        <dbReference type="Proteomes" id="UP000886885"/>
    </source>
</evidence>
<keyword evidence="3" id="KW-0689">Ribosomal protein</keyword>
<dbReference type="AlphaFoldDB" id="A0A8X7XQW3"/>
<evidence type="ECO:0000256" key="5">
    <source>
        <dbReference type="ARBA" id="ARBA00023274"/>
    </source>
</evidence>
<organism evidence="8 9">
    <name type="scientific">Populus tomentosa</name>
    <name type="common">Chinese white poplar</name>
    <dbReference type="NCBI Taxonomy" id="118781"/>
    <lineage>
        <taxon>Eukaryota</taxon>
        <taxon>Viridiplantae</taxon>
        <taxon>Streptophyta</taxon>
        <taxon>Embryophyta</taxon>
        <taxon>Tracheophyta</taxon>
        <taxon>Spermatophyta</taxon>
        <taxon>Magnoliopsida</taxon>
        <taxon>eudicotyledons</taxon>
        <taxon>Gunneridae</taxon>
        <taxon>Pentapetalae</taxon>
        <taxon>rosids</taxon>
        <taxon>fabids</taxon>
        <taxon>Malpighiales</taxon>
        <taxon>Salicaceae</taxon>
        <taxon>Saliceae</taxon>
        <taxon>Populus</taxon>
    </lineage>
</organism>
<comment type="similarity">
    <text evidence="2">Belongs to the universal ribosomal protein uS14 family.</text>
</comment>
<dbReference type="Gene3D" id="1.10.287.1480">
    <property type="match status" value="1"/>
</dbReference>
<reference evidence="8" key="1">
    <citation type="journal article" date="2020" name="bioRxiv">
        <title>Hybrid origin of Populus tomentosa Carr. identified through genome sequencing and phylogenomic analysis.</title>
        <authorList>
            <person name="An X."/>
            <person name="Gao K."/>
            <person name="Chen Z."/>
            <person name="Li J."/>
            <person name="Yang X."/>
            <person name="Yang X."/>
            <person name="Zhou J."/>
            <person name="Guo T."/>
            <person name="Zhao T."/>
            <person name="Huang S."/>
            <person name="Miao D."/>
            <person name="Khan W.U."/>
            <person name="Rao P."/>
            <person name="Ye M."/>
            <person name="Lei B."/>
            <person name="Liao W."/>
            <person name="Wang J."/>
            <person name="Ji L."/>
            <person name="Li Y."/>
            <person name="Guo B."/>
            <person name="Mustafa N.S."/>
            <person name="Li S."/>
            <person name="Yun Q."/>
            <person name="Keller S.R."/>
            <person name="Mao J."/>
            <person name="Zhang R."/>
            <person name="Strauss S.H."/>
        </authorList>
    </citation>
    <scope>NUCLEOTIDE SEQUENCE</scope>
    <source>
        <strain evidence="8">GM15</strain>
        <tissue evidence="8">Leaf</tissue>
    </source>
</reference>
<dbReference type="OrthoDB" id="413436at2759"/>
<evidence type="ECO:0000256" key="6">
    <source>
        <dbReference type="ARBA" id="ARBA00040774"/>
    </source>
</evidence>
<evidence type="ECO:0000256" key="4">
    <source>
        <dbReference type="ARBA" id="ARBA00023128"/>
    </source>
</evidence>
<dbReference type="InterPro" id="IPR001209">
    <property type="entry name" value="Ribosomal_uS14"/>
</dbReference>
<comment type="caution">
    <text evidence="8">The sequence shown here is derived from an EMBL/GenBank/DDBJ whole genome shotgun (WGS) entry which is preliminary data.</text>
</comment>
<dbReference type="EMBL" id="JAAWWB010000448">
    <property type="protein sequence ID" value="KAG6736871.1"/>
    <property type="molecule type" value="Genomic_DNA"/>
</dbReference>
<evidence type="ECO:0000256" key="2">
    <source>
        <dbReference type="ARBA" id="ARBA00009083"/>
    </source>
</evidence>